<sequence>MNIALVVFSLALVLSISVGDAVDIKLTPEQEKKIGDKLEYAFLICVAKRLSQNGVEISPKQEEKILSEMLIHCVKEFLDLIQPGIAEKAMEFPKAKSMLAELIQKLRIKRNESENMGKKRK</sequence>
<protein>
    <submittedName>
        <fullName evidence="2">Uncharacterized protein</fullName>
    </submittedName>
</protein>
<keyword evidence="3" id="KW-1185">Reference proteome</keyword>
<evidence type="ECO:0000313" key="3">
    <source>
        <dbReference type="Proteomes" id="UP000593576"/>
    </source>
</evidence>
<name>A0A7J9M564_GOSSC</name>
<comment type="caution">
    <text evidence="2">The sequence shown here is derived from an EMBL/GenBank/DDBJ whole genome shotgun (WGS) entry which is preliminary data.</text>
</comment>
<dbReference type="AlphaFoldDB" id="A0A7J9M564"/>
<feature type="signal peptide" evidence="1">
    <location>
        <begin position="1"/>
        <end position="21"/>
    </location>
</feature>
<evidence type="ECO:0000256" key="1">
    <source>
        <dbReference type="SAM" id="SignalP"/>
    </source>
</evidence>
<dbReference type="OrthoDB" id="988342at2759"/>
<dbReference type="Proteomes" id="UP000593576">
    <property type="component" value="Unassembled WGS sequence"/>
</dbReference>
<reference evidence="2 3" key="1">
    <citation type="journal article" date="2019" name="Genome Biol. Evol.">
        <title>Insights into the evolution of the New World diploid cottons (Gossypium, subgenus Houzingenia) based on genome sequencing.</title>
        <authorList>
            <person name="Grover C.E."/>
            <person name="Arick M.A. 2nd"/>
            <person name="Thrash A."/>
            <person name="Conover J.L."/>
            <person name="Sanders W.S."/>
            <person name="Peterson D.G."/>
            <person name="Frelichowski J.E."/>
            <person name="Scheffler J.A."/>
            <person name="Scheffler B.E."/>
            <person name="Wendel J.F."/>
        </authorList>
    </citation>
    <scope>NUCLEOTIDE SEQUENCE [LARGE SCALE GENOMIC DNA]</scope>
    <source>
        <strain evidence="2">1</strain>
        <tissue evidence="2">Leaf</tissue>
    </source>
</reference>
<gene>
    <name evidence="2" type="ORF">Goshw_018069</name>
</gene>
<evidence type="ECO:0000313" key="2">
    <source>
        <dbReference type="EMBL" id="MBA0866120.1"/>
    </source>
</evidence>
<accession>A0A7J9M564</accession>
<proteinExistence type="predicted"/>
<organism evidence="2 3">
    <name type="scientific">Gossypium schwendimanii</name>
    <name type="common">Cotton</name>
    <dbReference type="NCBI Taxonomy" id="34291"/>
    <lineage>
        <taxon>Eukaryota</taxon>
        <taxon>Viridiplantae</taxon>
        <taxon>Streptophyta</taxon>
        <taxon>Embryophyta</taxon>
        <taxon>Tracheophyta</taxon>
        <taxon>Spermatophyta</taxon>
        <taxon>Magnoliopsida</taxon>
        <taxon>eudicotyledons</taxon>
        <taxon>Gunneridae</taxon>
        <taxon>Pentapetalae</taxon>
        <taxon>rosids</taxon>
        <taxon>malvids</taxon>
        <taxon>Malvales</taxon>
        <taxon>Malvaceae</taxon>
        <taxon>Malvoideae</taxon>
        <taxon>Gossypium</taxon>
    </lineage>
</organism>
<feature type="chain" id="PRO_5029857125" evidence="1">
    <location>
        <begin position="22"/>
        <end position="121"/>
    </location>
</feature>
<keyword evidence="1" id="KW-0732">Signal</keyword>
<dbReference type="EMBL" id="JABFAF010000009">
    <property type="protein sequence ID" value="MBA0866120.1"/>
    <property type="molecule type" value="Genomic_DNA"/>
</dbReference>